<dbReference type="EMBL" id="AMZH03022489">
    <property type="protein sequence ID" value="RRT37275.1"/>
    <property type="molecule type" value="Genomic_DNA"/>
</dbReference>
<dbReference type="AlphaFoldDB" id="A0A426XCS6"/>
<name>A0A426XCS6_ENSVE</name>
<reference evidence="2 3" key="1">
    <citation type="journal article" date="2014" name="Agronomy (Basel)">
        <title>A Draft Genome Sequence for Ensete ventricosum, the Drought-Tolerant Tree Against Hunger.</title>
        <authorList>
            <person name="Harrison J."/>
            <person name="Moore K.A."/>
            <person name="Paszkiewicz K."/>
            <person name="Jones T."/>
            <person name="Grant M."/>
            <person name="Ambacheew D."/>
            <person name="Muzemil S."/>
            <person name="Studholme D.J."/>
        </authorList>
    </citation>
    <scope>NUCLEOTIDE SEQUENCE [LARGE SCALE GENOMIC DNA]</scope>
</reference>
<evidence type="ECO:0000313" key="2">
    <source>
        <dbReference type="EMBL" id="RRT37275.1"/>
    </source>
</evidence>
<feature type="region of interest" description="Disordered" evidence="1">
    <location>
        <begin position="1"/>
        <end position="66"/>
    </location>
</feature>
<accession>A0A426XCS6</accession>
<proteinExistence type="predicted"/>
<feature type="compositionally biased region" description="Basic and acidic residues" evidence="1">
    <location>
        <begin position="38"/>
        <end position="54"/>
    </location>
</feature>
<comment type="caution">
    <text evidence="2">The sequence shown here is derived from an EMBL/GenBank/DDBJ whole genome shotgun (WGS) entry which is preliminary data.</text>
</comment>
<feature type="compositionally biased region" description="Basic residues" evidence="1">
    <location>
        <begin position="23"/>
        <end position="37"/>
    </location>
</feature>
<evidence type="ECO:0000313" key="3">
    <source>
        <dbReference type="Proteomes" id="UP000287651"/>
    </source>
</evidence>
<gene>
    <name evidence="2" type="ORF">B296_00054401</name>
</gene>
<evidence type="ECO:0000256" key="1">
    <source>
        <dbReference type="SAM" id="MobiDB-lite"/>
    </source>
</evidence>
<feature type="region of interest" description="Disordered" evidence="1">
    <location>
        <begin position="219"/>
        <end position="256"/>
    </location>
</feature>
<dbReference type="Proteomes" id="UP000287651">
    <property type="component" value="Unassembled WGS sequence"/>
</dbReference>
<protein>
    <submittedName>
        <fullName evidence="2">Uncharacterized protein</fullName>
    </submittedName>
</protein>
<feature type="compositionally biased region" description="Acidic residues" evidence="1">
    <location>
        <begin position="246"/>
        <end position="256"/>
    </location>
</feature>
<organism evidence="2 3">
    <name type="scientific">Ensete ventricosum</name>
    <name type="common">Abyssinian banana</name>
    <name type="synonym">Musa ensete</name>
    <dbReference type="NCBI Taxonomy" id="4639"/>
    <lineage>
        <taxon>Eukaryota</taxon>
        <taxon>Viridiplantae</taxon>
        <taxon>Streptophyta</taxon>
        <taxon>Embryophyta</taxon>
        <taxon>Tracheophyta</taxon>
        <taxon>Spermatophyta</taxon>
        <taxon>Magnoliopsida</taxon>
        <taxon>Liliopsida</taxon>
        <taxon>Zingiberales</taxon>
        <taxon>Musaceae</taxon>
        <taxon>Ensete</taxon>
    </lineage>
</organism>
<sequence length="256" mass="29081">MHPEASRKRPAGSSAPDPTATGRPRKRVKIAVRRHKAHRDEGSSRRVNRERESEVSMGDTSPTYCRPKSMRDLCGMRVQEDDKGYYILQMADWAPRDSSAAMQARWSNLLYQSRVWDDSEAASKFDRGVLHPTLAKDLYTLPSEVLIARAAKQIVLADNAKLKSGLDELSSRLDKADKELNKLREGLVESQRQLKEQKANHRKANDELLKLMRENESLKADLPGKSITDYKQSRPKDGSMPMETCQEFDDSIPLED</sequence>